<reference evidence="4" key="1">
    <citation type="journal article" date="2023" name="Mol. Biol. Evol.">
        <title>Third-Generation Sequencing Reveals the Adaptive Role of the Epigenome in Three Deep-Sea Polychaetes.</title>
        <authorList>
            <person name="Perez M."/>
            <person name="Aroh O."/>
            <person name="Sun Y."/>
            <person name="Lan Y."/>
            <person name="Juniper S.K."/>
            <person name="Young C.R."/>
            <person name="Angers B."/>
            <person name="Qian P.Y."/>
        </authorList>
    </citation>
    <scope>NUCLEOTIDE SEQUENCE</scope>
    <source>
        <strain evidence="4">P08H-3</strain>
    </source>
</reference>
<proteinExistence type="predicted"/>
<name>A0AAD9K2S3_9ANNE</name>
<keyword evidence="2" id="KW-0732">Signal</keyword>
<dbReference type="Pfam" id="PF00092">
    <property type="entry name" value="VWA"/>
    <property type="match status" value="1"/>
</dbReference>
<dbReference type="EMBL" id="JAODUP010000087">
    <property type="protein sequence ID" value="KAK2163018.1"/>
    <property type="molecule type" value="Genomic_DNA"/>
</dbReference>
<dbReference type="InterPro" id="IPR002035">
    <property type="entry name" value="VWF_A"/>
</dbReference>
<comment type="caution">
    <text evidence="4">The sequence shown here is derived from an EMBL/GenBank/DDBJ whole genome shotgun (WGS) entry which is preliminary data.</text>
</comment>
<dbReference type="SUPFAM" id="SSF53300">
    <property type="entry name" value="vWA-like"/>
    <property type="match status" value="1"/>
</dbReference>
<evidence type="ECO:0000259" key="3">
    <source>
        <dbReference type="PROSITE" id="PS50234"/>
    </source>
</evidence>
<feature type="chain" id="PRO_5042045061" description="VWFA domain-containing protein" evidence="2">
    <location>
        <begin position="18"/>
        <end position="504"/>
    </location>
</feature>
<dbReference type="Gene3D" id="3.40.50.410">
    <property type="entry name" value="von Willebrand factor, type A domain"/>
    <property type="match status" value="1"/>
</dbReference>
<dbReference type="SMART" id="SM00327">
    <property type="entry name" value="VWA"/>
    <property type="match status" value="1"/>
</dbReference>
<dbReference type="InterPro" id="IPR050525">
    <property type="entry name" value="ECM_Assembly_Org"/>
</dbReference>
<evidence type="ECO:0000313" key="4">
    <source>
        <dbReference type="EMBL" id="KAK2163018.1"/>
    </source>
</evidence>
<protein>
    <recommendedName>
        <fullName evidence="3">VWFA domain-containing protein</fullName>
    </recommendedName>
</protein>
<keyword evidence="5" id="KW-1185">Reference proteome</keyword>
<dbReference type="PANTHER" id="PTHR24020">
    <property type="entry name" value="COLLAGEN ALPHA"/>
    <property type="match status" value="1"/>
</dbReference>
<evidence type="ECO:0000313" key="5">
    <source>
        <dbReference type="Proteomes" id="UP001208570"/>
    </source>
</evidence>
<dbReference type="PROSITE" id="PS50234">
    <property type="entry name" value="VWFA"/>
    <property type="match status" value="1"/>
</dbReference>
<gene>
    <name evidence="4" type="ORF">LSH36_87g03001</name>
</gene>
<dbReference type="PRINTS" id="PR00453">
    <property type="entry name" value="VWFADOMAIN"/>
</dbReference>
<feature type="domain" description="VWFA" evidence="3">
    <location>
        <begin position="182"/>
        <end position="354"/>
    </location>
</feature>
<evidence type="ECO:0000256" key="2">
    <source>
        <dbReference type="SAM" id="SignalP"/>
    </source>
</evidence>
<sequence>MLISFVVLTAVISPLLGQSVDKTLVARETGKEVVDAVVDRIILTCIFDNDKLMLKRMAQAESNDGSKLSTTGDFNGGIWRISKNDYKFVKDNGGQYFKDISSKMGVDFVHTDYSDLEKPLYSGLAASIKLALKVAASSIPWSCKEQAVTWITKYGPELGTPNKTYYEAICGKKDACDTSKADIVIVIDESGSIGKDNFILVKQFVVDLVGAFHVSADGIRIGIIKYASKTTTITGLGALTTTADVQDAVRNIIYSGSGTRTDLGLLKMRDMLHNGRGSEGIPQIGIILTDGKSSDADALKDAVKEISDESFTIFSVGVSGADIEELKLYSSDPDCLHVYLLNDFTDMTDFVGQIQSLTCKAPAELPPGEEVGGELGKMEYLFFRLKVKRTRKGVTIKLRMQTGSCKMYLSWKVRNPGPAVYDYIQDVTPNQREGGAMFIPWPDDLYYGWEEIYLYGAIVGGPGTIGMTNRYIMEYTDGMFSDRAGIVTANLVLLVLMMVLAMLR</sequence>
<dbReference type="PANTHER" id="PTHR24020:SF20">
    <property type="entry name" value="PH DOMAIN-CONTAINING PROTEIN"/>
    <property type="match status" value="1"/>
</dbReference>
<evidence type="ECO:0000256" key="1">
    <source>
        <dbReference type="SAM" id="Phobius"/>
    </source>
</evidence>
<feature type="transmembrane region" description="Helical" evidence="1">
    <location>
        <begin position="484"/>
        <end position="503"/>
    </location>
</feature>
<dbReference type="AlphaFoldDB" id="A0AAD9K2S3"/>
<dbReference type="InterPro" id="IPR036465">
    <property type="entry name" value="vWFA_dom_sf"/>
</dbReference>
<dbReference type="Proteomes" id="UP001208570">
    <property type="component" value="Unassembled WGS sequence"/>
</dbReference>
<organism evidence="4 5">
    <name type="scientific">Paralvinella palmiformis</name>
    <dbReference type="NCBI Taxonomy" id="53620"/>
    <lineage>
        <taxon>Eukaryota</taxon>
        <taxon>Metazoa</taxon>
        <taxon>Spiralia</taxon>
        <taxon>Lophotrochozoa</taxon>
        <taxon>Annelida</taxon>
        <taxon>Polychaeta</taxon>
        <taxon>Sedentaria</taxon>
        <taxon>Canalipalpata</taxon>
        <taxon>Terebellida</taxon>
        <taxon>Terebelliformia</taxon>
        <taxon>Alvinellidae</taxon>
        <taxon>Paralvinella</taxon>
    </lineage>
</organism>
<accession>A0AAD9K2S3</accession>
<keyword evidence="1" id="KW-0472">Membrane</keyword>
<keyword evidence="1" id="KW-1133">Transmembrane helix</keyword>
<feature type="signal peptide" evidence="2">
    <location>
        <begin position="1"/>
        <end position="17"/>
    </location>
</feature>
<dbReference type="CDD" id="cd01472">
    <property type="entry name" value="vWA_collagen"/>
    <property type="match status" value="1"/>
</dbReference>
<keyword evidence="1" id="KW-0812">Transmembrane</keyword>